<feature type="region of interest" description="Disordered" evidence="1">
    <location>
        <begin position="1"/>
        <end position="148"/>
    </location>
</feature>
<proteinExistence type="predicted"/>
<gene>
    <name evidence="2" type="ORF">AVDCRST_MAG59-5056</name>
</gene>
<evidence type="ECO:0000256" key="1">
    <source>
        <dbReference type="SAM" id="MobiDB-lite"/>
    </source>
</evidence>
<name>A0A6J4VPE6_9BACT</name>
<protein>
    <submittedName>
        <fullName evidence="2">Uncharacterized protein</fullName>
    </submittedName>
</protein>
<reference evidence="2" key="1">
    <citation type="submission" date="2020-02" db="EMBL/GenBank/DDBJ databases">
        <authorList>
            <person name="Meier V. D."/>
        </authorList>
    </citation>
    <scope>NUCLEOTIDE SEQUENCE</scope>
    <source>
        <strain evidence="2">AVDCRST_MAG59</strain>
    </source>
</reference>
<organism evidence="2">
    <name type="scientific">uncultured Thermomicrobiales bacterium</name>
    <dbReference type="NCBI Taxonomy" id="1645740"/>
    <lineage>
        <taxon>Bacteria</taxon>
        <taxon>Pseudomonadati</taxon>
        <taxon>Thermomicrobiota</taxon>
        <taxon>Thermomicrobia</taxon>
        <taxon>Thermomicrobiales</taxon>
        <taxon>environmental samples</taxon>
    </lineage>
</organism>
<sequence>DRQASLPCRGWRGWRWDDRGTSDDGGSERRRTVHRDAGRQLRPGRGDDQPWRRRGQRHPTAAAARWGQSCPHPRPRRGHGPARRGDHHHGRGGGRRARRGRRRHRPAANVPPDREPRLARRRVALGGPGRGALLPRGWPTGESALVPL</sequence>
<feature type="compositionally biased region" description="Basic and acidic residues" evidence="1">
    <location>
        <begin position="14"/>
        <end position="51"/>
    </location>
</feature>
<evidence type="ECO:0000313" key="2">
    <source>
        <dbReference type="EMBL" id="CAA9583033.1"/>
    </source>
</evidence>
<feature type="compositionally biased region" description="Basic residues" evidence="1">
    <location>
        <begin position="73"/>
        <end position="106"/>
    </location>
</feature>
<dbReference type="AlphaFoldDB" id="A0A6J4VPE6"/>
<dbReference type="EMBL" id="CADCWF010000359">
    <property type="protein sequence ID" value="CAA9583033.1"/>
    <property type="molecule type" value="Genomic_DNA"/>
</dbReference>
<feature type="non-terminal residue" evidence="2">
    <location>
        <position position="1"/>
    </location>
</feature>
<accession>A0A6J4VPE6</accession>
<feature type="non-terminal residue" evidence="2">
    <location>
        <position position="148"/>
    </location>
</feature>